<dbReference type="GO" id="GO:0003700">
    <property type="term" value="F:DNA-binding transcription factor activity"/>
    <property type="evidence" value="ECO:0007669"/>
    <property type="project" value="InterPro"/>
</dbReference>
<dbReference type="PRINTS" id="PR00039">
    <property type="entry name" value="HTHLYSR"/>
</dbReference>
<dbReference type="EMBL" id="CP036170">
    <property type="protein sequence ID" value="QBF74543.1"/>
    <property type="molecule type" value="Genomic_DNA"/>
</dbReference>
<dbReference type="Gene3D" id="1.10.10.10">
    <property type="entry name" value="Winged helix-like DNA-binding domain superfamily/Winged helix DNA-binding domain"/>
    <property type="match status" value="1"/>
</dbReference>
<evidence type="ECO:0000256" key="2">
    <source>
        <dbReference type="ARBA" id="ARBA00023015"/>
    </source>
</evidence>
<dbReference type="InterPro" id="IPR036390">
    <property type="entry name" value="WH_DNA-bd_sf"/>
</dbReference>
<dbReference type="AlphaFoldDB" id="A0A494WQY7"/>
<dbReference type="Proteomes" id="UP000289664">
    <property type="component" value="Chromosome"/>
</dbReference>
<evidence type="ECO:0000256" key="3">
    <source>
        <dbReference type="ARBA" id="ARBA00023125"/>
    </source>
</evidence>
<evidence type="ECO:0000259" key="5">
    <source>
        <dbReference type="PROSITE" id="PS50931"/>
    </source>
</evidence>
<evidence type="ECO:0000313" key="7">
    <source>
        <dbReference type="Proteomes" id="UP000289664"/>
    </source>
</evidence>
<dbReference type="GO" id="GO:0003677">
    <property type="term" value="F:DNA binding"/>
    <property type="evidence" value="ECO:0007669"/>
    <property type="project" value="UniProtKB-KW"/>
</dbReference>
<dbReference type="SUPFAM" id="SSF46785">
    <property type="entry name" value="Winged helix' DNA-binding domain"/>
    <property type="match status" value="1"/>
</dbReference>
<dbReference type="OrthoDB" id="9803714at2"/>
<dbReference type="SUPFAM" id="SSF53850">
    <property type="entry name" value="Periplasmic binding protein-like II"/>
    <property type="match status" value="1"/>
</dbReference>
<keyword evidence="2" id="KW-0805">Transcription regulation</keyword>
<feature type="domain" description="HTH lysR-type" evidence="5">
    <location>
        <begin position="1"/>
        <end position="58"/>
    </location>
</feature>
<dbReference type="CDD" id="cd05466">
    <property type="entry name" value="PBP2_LTTR_substrate"/>
    <property type="match status" value="1"/>
</dbReference>
<dbReference type="KEGG" id="csci:HDCHBGLK_01945"/>
<dbReference type="Gene3D" id="3.40.190.290">
    <property type="match status" value="1"/>
</dbReference>
<organism evidence="6 7">
    <name type="scientific">Clostridium scindens (strain ATCC 35704 / DSM 5676 / VPI 13733 / 19)</name>
    <dbReference type="NCBI Taxonomy" id="411468"/>
    <lineage>
        <taxon>Bacteria</taxon>
        <taxon>Bacillati</taxon>
        <taxon>Bacillota</taxon>
        <taxon>Clostridia</taxon>
        <taxon>Lachnospirales</taxon>
        <taxon>Lachnospiraceae</taxon>
    </lineage>
</organism>
<keyword evidence="4" id="KW-0804">Transcription</keyword>
<sequence length="292" mass="34157">MDLHKMQYFKDVYELNSFTKAANKNFVYQSAVTQQIASIEKELGVLLFEREHGKITHTQAGKIFYQECRDILDEYEHVLEEIKNHSSHKVQIQKKLKIGFSGVMENNFIMLINEYMRRYPEVRIDFIEGSYMSLCEKLVSQEIDIIFGVACELENIPGKVWKVLFTENQKILLSRMNELAEKDVLSMDELGSQTLIVPSKDMMPSCHKKGMQLCKKTKYRMNIDFVDSFEAVKMKVASNQGITFVMNSFKTYDYDSFKKVRFCDIHFVCTLGITYLKNNKNRLIDNFSKILD</sequence>
<dbReference type="RefSeq" id="WP_039909984.1">
    <property type="nucleotide sequence ID" value="NZ_CP036170.1"/>
</dbReference>
<evidence type="ECO:0000256" key="1">
    <source>
        <dbReference type="ARBA" id="ARBA00009437"/>
    </source>
</evidence>
<dbReference type="InterPro" id="IPR000847">
    <property type="entry name" value="LysR_HTH_N"/>
</dbReference>
<dbReference type="GO" id="GO:0032993">
    <property type="term" value="C:protein-DNA complex"/>
    <property type="evidence" value="ECO:0007669"/>
    <property type="project" value="TreeGrafter"/>
</dbReference>
<evidence type="ECO:0000256" key="4">
    <source>
        <dbReference type="ARBA" id="ARBA00023163"/>
    </source>
</evidence>
<name>A0A494WQY7_CLOS5</name>
<dbReference type="PROSITE" id="PS50931">
    <property type="entry name" value="HTH_LYSR"/>
    <property type="match status" value="1"/>
</dbReference>
<keyword evidence="3" id="KW-0238">DNA-binding</keyword>
<accession>A0A494WQY7</accession>
<dbReference type="Pfam" id="PF03466">
    <property type="entry name" value="LysR_substrate"/>
    <property type="match status" value="1"/>
</dbReference>
<reference evidence="6 7" key="1">
    <citation type="journal article" date="2019" name="Appl. Environ. Microbiol.">
        <title>Clostridium scindens ATCC 35704: integration of nutritional requirements, the complete genome sequence, and global transcriptional responses to bile acids.</title>
        <authorList>
            <person name="Devendran S."/>
            <person name="Shrestha R."/>
            <person name="Alves J.M.P."/>
            <person name="Wolf P.G."/>
            <person name="Ly L."/>
            <person name="Hernandez A.G."/>
            <person name="Mendez-Garcia C."/>
            <person name="Inboden A."/>
            <person name="Wiley J."/>
            <person name="Paul O."/>
            <person name="Allen A."/>
            <person name="Springer E."/>
            <person name="Wright C.L."/>
            <person name="Fields C.J."/>
            <person name="Daniel S.L."/>
            <person name="Ridlon J.M."/>
        </authorList>
    </citation>
    <scope>NUCLEOTIDE SEQUENCE [LARGE SCALE GENOMIC DNA]</scope>
    <source>
        <strain evidence="6 7">ATCC 35704</strain>
    </source>
</reference>
<dbReference type="InterPro" id="IPR036388">
    <property type="entry name" value="WH-like_DNA-bd_sf"/>
</dbReference>
<protein>
    <submittedName>
        <fullName evidence="6">HTH-type transcriptional regulator GltC</fullName>
    </submittedName>
</protein>
<dbReference type="InterPro" id="IPR005119">
    <property type="entry name" value="LysR_subst-bd"/>
</dbReference>
<dbReference type="PANTHER" id="PTHR30346">
    <property type="entry name" value="TRANSCRIPTIONAL DUAL REGULATOR HCAR-RELATED"/>
    <property type="match status" value="1"/>
</dbReference>
<gene>
    <name evidence="6" type="primary">gltC_3</name>
    <name evidence="6" type="ORF">HDCHBGLK_01945</name>
</gene>
<keyword evidence="7" id="KW-1185">Reference proteome</keyword>
<evidence type="ECO:0000313" key="6">
    <source>
        <dbReference type="EMBL" id="QBF74543.1"/>
    </source>
</evidence>
<dbReference type="GeneID" id="62696152"/>
<dbReference type="PANTHER" id="PTHR30346:SF28">
    <property type="entry name" value="HTH-TYPE TRANSCRIPTIONAL REGULATOR CYNR"/>
    <property type="match status" value="1"/>
</dbReference>
<proteinExistence type="inferred from homology"/>
<comment type="similarity">
    <text evidence="1">Belongs to the LysR transcriptional regulatory family.</text>
</comment>
<dbReference type="FunFam" id="1.10.10.10:FF:000001">
    <property type="entry name" value="LysR family transcriptional regulator"/>
    <property type="match status" value="1"/>
</dbReference>
<dbReference type="Pfam" id="PF00126">
    <property type="entry name" value="HTH_1"/>
    <property type="match status" value="1"/>
</dbReference>